<dbReference type="EMBL" id="PNEN01000443">
    <property type="protein sequence ID" value="PPJ58844.1"/>
    <property type="molecule type" value="Genomic_DNA"/>
</dbReference>
<dbReference type="AlphaFoldDB" id="A0A2S6CGK0"/>
<proteinExistence type="predicted"/>
<feature type="compositionally biased region" description="Polar residues" evidence="1">
    <location>
        <begin position="118"/>
        <end position="127"/>
    </location>
</feature>
<accession>A0A2S6CGK0</accession>
<dbReference type="OrthoDB" id="10433560at2759"/>
<sequence length="311" mass="34481">MAEMRQTRGREGIVKKSRKLLEAEEGEAILAPPRKRRKRNATARQSSEVEPERVQKTSPRDKRLVEVASNEAEVERPLAGQFEATKEPKEAAAMEAPPRARARRRGAEKPVTEAEPQALQQKSNSPEATAARNEKRRSKRLRSPEPPIGLGISDAPAISPTQVGIVVVTQTSSSEPPQERIASPAASDTAPEIQQAQKPAIRRSKRTHDVEAPSKTVNKDKPPQQITKPGTEKPRKSKRTRKVPRQPGCLQLSPNTVDNDIYLMVQIGVAHETSNKRRSKRRSQEATSPQPKTPDTGKLAKRLFESMRSPV</sequence>
<evidence type="ECO:0000313" key="2">
    <source>
        <dbReference type="EMBL" id="PPJ58844.1"/>
    </source>
</evidence>
<dbReference type="Proteomes" id="UP000237631">
    <property type="component" value="Unassembled WGS sequence"/>
</dbReference>
<protein>
    <submittedName>
        <fullName evidence="2">Uncharacterized protein</fullName>
    </submittedName>
</protein>
<feature type="compositionally biased region" description="Basic and acidic residues" evidence="1">
    <location>
        <begin position="50"/>
        <end position="65"/>
    </location>
</feature>
<feature type="compositionally biased region" description="Basic residues" evidence="1">
    <location>
        <begin position="235"/>
        <end position="244"/>
    </location>
</feature>
<feature type="region of interest" description="Disordered" evidence="1">
    <location>
        <begin position="24"/>
        <end position="257"/>
    </location>
</feature>
<organism evidence="2 3">
    <name type="scientific">Cercospora berteroae</name>
    <dbReference type="NCBI Taxonomy" id="357750"/>
    <lineage>
        <taxon>Eukaryota</taxon>
        <taxon>Fungi</taxon>
        <taxon>Dikarya</taxon>
        <taxon>Ascomycota</taxon>
        <taxon>Pezizomycotina</taxon>
        <taxon>Dothideomycetes</taxon>
        <taxon>Dothideomycetidae</taxon>
        <taxon>Mycosphaerellales</taxon>
        <taxon>Mycosphaerellaceae</taxon>
        <taxon>Cercospora</taxon>
    </lineage>
</organism>
<gene>
    <name evidence="2" type="ORF">CBER1_08519</name>
</gene>
<keyword evidence="3" id="KW-1185">Reference proteome</keyword>
<evidence type="ECO:0000313" key="3">
    <source>
        <dbReference type="Proteomes" id="UP000237631"/>
    </source>
</evidence>
<name>A0A2S6CGK0_9PEZI</name>
<reference evidence="3" key="1">
    <citation type="journal article" date="2017" name="bioRxiv">
        <title>Conservation of a gene cluster reveals novel cercosporin biosynthetic mechanisms and extends production to the genus Colletotrichum.</title>
        <authorList>
            <person name="de Jonge R."/>
            <person name="Ebert M.K."/>
            <person name="Huitt-Roehl C.R."/>
            <person name="Pal P."/>
            <person name="Suttle J.C."/>
            <person name="Spanner R.E."/>
            <person name="Neubauer J.D."/>
            <person name="Jurick W.M.II."/>
            <person name="Stott K.A."/>
            <person name="Secor G.A."/>
            <person name="Thomma B.P.H.J."/>
            <person name="Van de Peer Y."/>
            <person name="Townsend C.A."/>
            <person name="Bolton M.D."/>
        </authorList>
    </citation>
    <scope>NUCLEOTIDE SEQUENCE [LARGE SCALE GENOMIC DNA]</scope>
    <source>
        <strain evidence="3">CBS538.71</strain>
    </source>
</reference>
<feature type="compositionally biased region" description="Basic and acidic residues" evidence="1">
    <location>
        <begin position="207"/>
        <end position="222"/>
    </location>
</feature>
<comment type="caution">
    <text evidence="2">The sequence shown here is derived from an EMBL/GenBank/DDBJ whole genome shotgun (WGS) entry which is preliminary data.</text>
</comment>
<feature type="region of interest" description="Disordered" evidence="1">
    <location>
        <begin position="271"/>
        <end position="299"/>
    </location>
</feature>
<evidence type="ECO:0000256" key="1">
    <source>
        <dbReference type="SAM" id="MobiDB-lite"/>
    </source>
</evidence>